<reference evidence="3 4" key="1">
    <citation type="submission" date="2016-11" db="EMBL/GenBank/DDBJ databases">
        <authorList>
            <person name="Jaros S."/>
            <person name="Januszkiewicz K."/>
            <person name="Wedrychowicz H."/>
        </authorList>
    </citation>
    <scope>NUCLEOTIDE SEQUENCE [LARGE SCALE GENOMIC DNA]</scope>
    <source>
        <strain evidence="3 4">DSM 18899</strain>
    </source>
</reference>
<dbReference type="SUPFAM" id="SSF55729">
    <property type="entry name" value="Acyl-CoA N-acyltransferases (Nat)"/>
    <property type="match status" value="2"/>
</dbReference>
<dbReference type="InterPro" id="IPR017469">
    <property type="entry name" value="PEP-CTERM_FemAB-rel"/>
</dbReference>
<dbReference type="NCBIfam" id="TIGR03019">
    <property type="entry name" value="pepcterm_femAB"/>
    <property type="match status" value="1"/>
</dbReference>
<accession>A0A1K2H6A2</accession>
<feature type="region of interest" description="Disordered" evidence="1">
    <location>
        <begin position="1"/>
        <end position="22"/>
    </location>
</feature>
<dbReference type="EMBL" id="FPKR01000002">
    <property type="protein sequence ID" value="SFZ71662.1"/>
    <property type="molecule type" value="Genomic_DNA"/>
</dbReference>
<dbReference type="STRING" id="1121279.SAMN02745887_00427"/>
<feature type="domain" description="BioF2-like acetyltransferase" evidence="2">
    <location>
        <begin position="178"/>
        <end position="311"/>
    </location>
</feature>
<evidence type="ECO:0000313" key="4">
    <source>
        <dbReference type="Proteomes" id="UP000186513"/>
    </source>
</evidence>
<evidence type="ECO:0000259" key="2">
    <source>
        <dbReference type="Pfam" id="PF13480"/>
    </source>
</evidence>
<dbReference type="RefSeq" id="WP_308417544.1">
    <property type="nucleotide sequence ID" value="NZ_FPKR01000002.1"/>
</dbReference>
<dbReference type="Proteomes" id="UP000186513">
    <property type="component" value="Unassembled WGS sequence"/>
</dbReference>
<dbReference type="Pfam" id="PF13480">
    <property type="entry name" value="Acetyltransf_6"/>
    <property type="match status" value="1"/>
</dbReference>
<name>A0A1K2H6A2_9NEIS</name>
<protein>
    <submittedName>
        <fullName evidence="3">FemAB-related protein, PEP-CTERM system-associated</fullName>
    </submittedName>
</protein>
<sequence>MHDATSTMLKRTEAMPPDEQASAAPLQLRQLDPNDAAACARWDAFVLQCPQATFFHRAGWLTILRDVFKHQPYFLYAERAGQIEAVLPLGHVRSVLFGKALVSLPFAVYGGVAAQDAAAAEMLEIEAQVLARRLGVDHLEMRNLQQRHSDWPTQDLYVSFRKAILPEVEANMLAIPRKQRAMVRKGIQRGLRSQIDSTVDRFFALYADNVHRHGTPALSRKYFQALQRVFGADCEILTVEDPEGRPLSSVLSFYFRDEVLPYYAGDDVLARDLAANDFKYWELMRRACERGLKVFDYGRSKQGTGSYAFKKNWGFEPQPLYYQYCLYKRDAIPQNNPANAKYRLLIATWQRMPLSLANLIGPFVVRNLG</sequence>
<dbReference type="PANTHER" id="PTHR36174:SF1">
    <property type="entry name" value="LIPID II:GLYCINE GLYCYLTRANSFERASE"/>
    <property type="match status" value="1"/>
</dbReference>
<keyword evidence="4" id="KW-1185">Reference proteome</keyword>
<dbReference type="InterPro" id="IPR038740">
    <property type="entry name" value="BioF2-like_GNAT_dom"/>
</dbReference>
<proteinExistence type="predicted"/>
<organism evidence="3 4">
    <name type="scientific">Chitinimonas taiwanensis DSM 18899</name>
    <dbReference type="NCBI Taxonomy" id="1121279"/>
    <lineage>
        <taxon>Bacteria</taxon>
        <taxon>Pseudomonadati</taxon>
        <taxon>Pseudomonadota</taxon>
        <taxon>Betaproteobacteria</taxon>
        <taxon>Neisseriales</taxon>
        <taxon>Chitinibacteraceae</taxon>
        <taxon>Chitinimonas</taxon>
    </lineage>
</organism>
<dbReference type="InterPro" id="IPR050644">
    <property type="entry name" value="PG_Glycine_Bridge_Synth"/>
</dbReference>
<evidence type="ECO:0000313" key="3">
    <source>
        <dbReference type="EMBL" id="SFZ71662.1"/>
    </source>
</evidence>
<dbReference type="Gene3D" id="3.40.630.30">
    <property type="match status" value="1"/>
</dbReference>
<dbReference type="InterPro" id="IPR016181">
    <property type="entry name" value="Acyl_CoA_acyltransferase"/>
</dbReference>
<evidence type="ECO:0000256" key="1">
    <source>
        <dbReference type="SAM" id="MobiDB-lite"/>
    </source>
</evidence>
<dbReference type="AlphaFoldDB" id="A0A1K2H6A2"/>
<gene>
    <name evidence="3" type="ORF">SAMN02745887_00427</name>
</gene>
<dbReference type="PANTHER" id="PTHR36174">
    <property type="entry name" value="LIPID II:GLYCINE GLYCYLTRANSFERASE"/>
    <property type="match status" value="1"/>
</dbReference>